<evidence type="ECO:0000256" key="1">
    <source>
        <dbReference type="SAM" id="SignalP"/>
    </source>
</evidence>
<reference evidence="2" key="2">
    <citation type="submission" date="2011-02" db="EMBL/GenBank/DDBJ databases">
        <authorList>
            <person name="MacLean D."/>
        </authorList>
    </citation>
    <scope>NUCLEOTIDE SEQUENCE</scope>
</reference>
<dbReference type="HOGENOM" id="CLU_1456961_0_0_1"/>
<reference evidence="2" key="1">
    <citation type="journal article" date="2011" name="PLoS Biol.">
        <title>Gene gain and loss during evolution of obligate parasitism in the white rust pathogen of Arabidopsis thaliana.</title>
        <authorList>
            <person name="Kemen E."/>
            <person name="Gardiner A."/>
            <person name="Schultz-Larsen T."/>
            <person name="Kemen A.C."/>
            <person name="Balmuth A.L."/>
            <person name="Robert-Seilaniantz A."/>
            <person name="Bailey K."/>
            <person name="Holub E."/>
            <person name="Studholme D.J."/>
            <person name="Maclean D."/>
            <person name="Jones J.D."/>
        </authorList>
    </citation>
    <scope>NUCLEOTIDE SEQUENCE</scope>
</reference>
<dbReference type="AlphaFoldDB" id="F0WA56"/>
<feature type="chain" id="PRO_5003263364" evidence="1">
    <location>
        <begin position="23"/>
        <end position="186"/>
    </location>
</feature>
<dbReference type="EMBL" id="FR824088">
    <property type="protein sequence ID" value="CCA18026.1"/>
    <property type="molecule type" value="Genomic_DNA"/>
</dbReference>
<accession>F0WA56</accession>
<gene>
    <name evidence="2" type="primary">AlNc14C43G3600</name>
    <name evidence="2" type="ORF">ALNC14_041690</name>
</gene>
<feature type="signal peptide" evidence="1">
    <location>
        <begin position="1"/>
        <end position="22"/>
    </location>
</feature>
<protein>
    <submittedName>
        <fullName evidence="2">SSP6</fullName>
    </submittedName>
</protein>
<proteinExistence type="predicted"/>
<evidence type="ECO:0000313" key="2">
    <source>
        <dbReference type="EMBL" id="CCA18026.1"/>
    </source>
</evidence>
<organism evidence="2">
    <name type="scientific">Albugo laibachii Nc14</name>
    <dbReference type="NCBI Taxonomy" id="890382"/>
    <lineage>
        <taxon>Eukaryota</taxon>
        <taxon>Sar</taxon>
        <taxon>Stramenopiles</taxon>
        <taxon>Oomycota</taxon>
        <taxon>Peronosporomycetes</taxon>
        <taxon>Albuginales</taxon>
        <taxon>Albuginaceae</taxon>
        <taxon>Albugo</taxon>
    </lineage>
</organism>
<name>F0WA56_9STRA</name>
<keyword evidence="1" id="KW-0732">Signal</keyword>
<sequence length="186" mass="21927">MNNWLKLLLVLTLADLLSSCQCEEPAKREHGTLYEVESLRSITQNNLHDVAHLGFFKKKMLSLKVWRCKIRKQYARLADLVFELQRQAIKEFDKELKSKKHAKGLDKFSDKLIKEYVEALSANEKLLKTNLEKEYQMTEYELVSPEFDVMYNTHVVRYILAPAVLEWGTEKKRGSDLYKHLYNITK</sequence>